<protein>
    <submittedName>
        <fullName evidence="1">Uncharacterized protein</fullName>
    </submittedName>
</protein>
<evidence type="ECO:0000313" key="2">
    <source>
        <dbReference type="Proteomes" id="UP000287651"/>
    </source>
</evidence>
<gene>
    <name evidence="1" type="ORF">B296_00006918</name>
</gene>
<proteinExistence type="predicted"/>
<name>A0A426YA28_ENSVE</name>
<evidence type="ECO:0000313" key="1">
    <source>
        <dbReference type="EMBL" id="RRT48612.1"/>
    </source>
</evidence>
<dbReference type="Proteomes" id="UP000287651">
    <property type="component" value="Unassembled WGS sequence"/>
</dbReference>
<organism evidence="1 2">
    <name type="scientific">Ensete ventricosum</name>
    <name type="common">Abyssinian banana</name>
    <name type="synonym">Musa ensete</name>
    <dbReference type="NCBI Taxonomy" id="4639"/>
    <lineage>
        <taxon>Eukaryota</taxon>
        <taxon>Viridiplantae</taxon>
        <taxon>Streptophyta</taxon>
        <taxon>Embryophyta</taxon>
        <taxon>Tracheophyta</taxon>
        <taxon>Spermatophyta</taxon>
        <taxon>Magnoliopsida</taxon>
        <taxon>Liliopsida</taxon>
        <taxon>Zingiberales</taxon>
        <taxon>Musaceae</taxon>
        <taxon>Ensete</taxon>
    </lineage>
</organism>
<dbReference type="AlphaFoldDB" id="A0A426YA28"/>
<reference evidence="1 2" key="1">
    <citation type="journal article" date="2014" name="Agronomy (Basel)">
        <title>A Draft Genome Sequence for Ensete ventricosum, the Drought-Tolerant Tree Against Hunger.</title>
        <authorList>
            <person name="Harrison J."/>
            <person name="Moore K.A."/>
            <person name="Paszkiewicz K."/>
            <person name="Jones T."/>
            <person name="Grant M."/>
            <person name="Ambacheew D."/>
            <person name="Muzemil S."/>
            <person name="Studholme D.J."/>
        </authorList>
    </citation>
    <scope>NUCLEOTIDE SEQUENCE [LARGE SCALE GENOMIC DNA]</scope>
</reference>
<sequence length="82" mass="9196">MPWCKTLDLWCQDSSLGVGFMVRTDWMFGQSEVLASGRSEDNAVRNSPGECRELAEGIGSLLGWRKGVHQKKIETRRRIIGG</sequence>
<dbReference type="EMBL" id="AMZH03013843">
    <property type="protein sequence ID" value="RRT48612.1"/>
    <property type="molecule type" value="Genomic_DNA"/>
</dbReference>
<accession>A0A426YA28</accession>
<comment type="caution">
    <text evidence="1">The sequence shown here is derived from an EMBL/GenBank/DDBJ whole genome shotgun (WGS) entry which is preliminary data.</text>
</comment>